<proteinExistence type="predicted"/>
<organism evidence="1 2">
    <name type="scientific">Virgisporangium aliadipatigenens</name>
    <dbReference type="NCBI Taxonomy" id="741659"/>
    <lineage>
        <taxon>Bacteria</taxon>
        <taxon>Bacillati</taxon>
        <taxon>Actinomycetota</taxon>
        <taxon>Actinomycetes</taxon>
        <taxon>Micromonosporales</taxon>
        <taxon>Micromonosporaceae</taxon>
        <taxon>Virgisporangium</taxon>
    </lineage>
</organism>
<dbReference type="AlphaFoldDB" id="A0A8J3YFY9"/>
<keyword evidence="2" id="KW-1185">Reference proteome</keyword>
<comment type="caution">
    <text evidence="1">The sequence shown here is derived from an EMBL/GenBank/DDBJ whole genome shotgun (WGS) entry which is preliminary data.</text>
</comment>
<evidence type="ECO:0000313" key="1">
    <source>
        <dbReference type="EMBL" id="GIJ43537.1"/>
    </source>
</evidence>
<evidence type="ECO:0000313" key="2">
    <source>
        <dbReference type="Proteomes" id="UP000619260"/>
    </source>
</evidence>
<dbReference type="Proteomes" id="UP000619260">
    <property type="component" value="Unassembled WGS sequence"/>
</dbReference>
<protein>
    <submittedName>
        <fullName evidence="1">Uncharacterized protein</fullName>
    </submittedName>
</protein>
<accession>A0A8J3YFY9</accession>
<reference evidence="1" key="1">
    <citation type="submission" date="2021-01" db="EMBL/GenBank/DDBJ databases">
        <title>Whole genome shotgun sequence of Virgisporangium aliadipatigenens NBRC 105644.</title>
        <authorList>
            <person name="Komaki H."/>
            <person name="Tamura T."/>
        </authorList>
    </citation>
    <scope>NUCLEOTIDE SEQUENCE</scope>
    <source>
        <strain evidence="1">NBRC 105644</strain>
    </source>
</reference>
<dbReference type="RefSeq" id="WP_203897099.1">
    <property type="nucleotide sequence ID" value="NZ_BOPF01000002.1"/>
</dbReference>
<dbReference type="EMBL" id="BOPF01000002">
    <property type="protein sequence ID" value="GIJ43537.1"/>
    <property type="molecule type" value="Genomic_DNA"/>
</dbReference>
<gene>
    <name evidence="1" type="ORF">Val02_04230</name>
</gene>
<name>A0A8J3YFY9_9ACTN</name>
<sequence length="96" mass="10299">MNLADTKHAYRSAIEECARSLAAGTVPVERCRAAAVARIDAITRSAKRAIDTHTTRPALSVNTRRGLVAKLEVLHGRAMARLDAVIGGEVVGYDDE</sequence>